<feature type="region of interest" description="Disordered" evidence="1">
    <location>
        <begin position="33"/>
        <end position="53"/>
    </location>
</feature>
<protein>
    <recommendedName>
        <fullName evidence="2">Malonyl-CoA:ACP transacylase (MAT) domain-containing protein</fullName>
    </recommendedName>
</protein>
<accession>A0A158NV94</accession>
<evidence type="ECO:0000256" key="1">
    <source>
        <dbReference type="SAM" id="MobiDB-lite"/>
    </source>
</evidence>
<dbReference type="FunCoup" id="A0A158NV94">
    <property type="interactions" value="1438"/>
</dbReference>
<dbReference type="OMA" id="AANYNCP"/>
<dbReference type="InterPro" id="IPR001227">
    <property type="entry name" value="Ac_transferase_dom_sf"/>
</dbReference>
<feature type="domain" description="Malonyl-CoA:ACP transacylase (MAT)" evidence="2">
    <location>
        <begin position="117"/>
        <end position="405"/>
    </location>
</feature>
<proteinExistence type="predicted"/>
<organism evidence="3 4">
    <name type="scientific">Atta cephalotes</name>
    <name type="common">Leafcutter ant</name>
    <dbReference type="NCBI Taxonomy" id="12957"/>
    <lineage>
        <taxon>Eukaryota</taxon>
        <taxon>Metazoa</taxon>
        <taxon>Ecdysozoa</taxon>
        <taxon>Arthropoda</taxon>
        <taxon>Hexapoda</taxon>
        <taxon>Insecta</taxon>
        <taxon>Pterygota</taxon>
        <taxon>Neoptera</taxon>
        <taxon>Endopterygota</taxon>
        <taxon>Hymenoptera</taxon>
        <taxon>Apocrita</taxon>
        <taxon>Aculeata</taxon>
        <taxon>Formicoidea</taxon>
        <taxon>Formicidae</taxon>
        <taxon>Myrmicinae</taxon>
        <taxon>Atta</taxon>
    </lineage>
</organism>
<feature type="compositionally biased region" description="Low complexity" evidence="1">
    <location>
        <begin position="33"/>
        <end position="46"/>
    </location>
</feature>
<dbReference type="Pfam" id="PF00698">
    <property type="entry name" value="Acyl_transf_1"/>
    <property type="match status" value="1"/>
</dbReference>
<dbReference type="PANTHER" id="PTHR47170">
    <property type="entry name" value="MALONYL-COA ACP TRANSACYLASE, ACP-BINDING"/>
    <property type="match status" value="1"/>
</dbReference>
<dbReference type="PANTHER" id="PTHR47170:SF2">
    <property type="entry name" value="MALONYL-COA:ACP TRANSACYLASE (MAT) DOMAIN-CONTAINING PROTEIN"/>
    <property type="match status" value="1"/>
</dbReference>
<gene>
    <name evidence="3" type="primary">105624709</name>
</gene>
<dbReference type="InterPro" id="IPR014043">
    <property type="entry name" value="Acyl_transferase_dom"/>
</dbReference>
<dbReference type="EnsemblMetazoa" id="XM_012206062.1">
    <property type="protein sequence ID" value="XP_012061452.1"/>
    <property type="gene ID" value="LOC105624709"/>
</dbReference>
<dbReference type="eggNOG" id="KOG2926">
    <property type="taxonomic scope" value="Eukaryota"/>
</dbReference>
<evidence type="ECO:0000313" key="4">
    <source>
        <dbReference type="Proteomes" id="UP000005205"/>
    </source>
</evidence>
<dbReference type="KEGG" id="acep:105624709"/>
<dbReference type="AlphaFoldDB" id="A0A158NV94"/>
<dbReference type="UniPathway" id="UPA00094"/>
<dbReference type="SMART" id="SM00827">
    <property type="entry name" value="PKS_AT"/>
    <property type="match status" value="1"/>
</dbReference>
<dbReference type="STRING" id="12957.A0A158NV94"/>
<dbReference type="OrthoDB" id="541883at2759"/>
<dbReference type="Proteomes" id="UP000005205">
    <property type="component" value="Unassembled WGS sequence"/>
</dbReference>
<dbReference type="EMBL" id="ADTU01027049">
    <property type="status" value="NOT_ANNOTATED_CDS"/>
    <property type="molecule type" value="Genomic_DNA"/>
</dbReference>
<dbReference type="SUPFAM" id="SSF52151">
    <property type="entry name" value="FabD/lysophospholipase-like"/>
    <property type="match status" value="1"/>
</dbReference>
<evidence type="ECO:0000259" key="2">
    <source>
        <dbReference type="SMART" id="SM00827"/>
    </source>
</evidence>
<reference evidence="3" key="2">
    <citation type="submission" date="2016-04" db="UniProtKB">
        <authorList>
            <consortium name="EnsemblMetazoa"/>
        </authorList>
    </citation>
    <scope>IDENTIFICATION</scope>
</reference>
<name>A0A158NV94_ATTCE</name>
<dbReference type="SUPFAM" id="SSF55048">
    <property type="entry name" value="Probable ACP-binding domain of malonyl-CoA ACP transacylase"/>
    <property type="match status" value="1"/>
</dbReference>
<dbReference type="GO" id="GO:0016740">
    <property type="term" value="F:transferase activity"/>
    <property type="evidence" value="ECO:0007669"/>
    <property type="project" value="InterPro"/>
</dbReference>
<keyword evidence="4" id="KW-1185">Reference proteome</keyword>
<reference evidence="4" key="1">
    <citation type="journal article" date="2011" name="PLoS Genet.">
        <title>The genome sequence of the leaf-cutter ant Atta cephalotes reveals insights into its obligate symbiotic lifestyle.</title>
        <authorList>
            <person name="Suen G."/>
            <person name="Teiling C."/>
            <person name="Li L."/>
            <person name="Holt C."/>
            <person name="Abouheif E."/>
            <person name="Bornberg-Bauer E."/>
            <person name="Bouffard P."/>
            <person name="Caldera E.J."/>
            <person name="Cash E."/>
            <person name="Cavanaugh A."/>
            <person name="Denas O."/>
            <person name="Elhaik E."/>
            <person name="Fave M.J."/>
            <person name="Gadau J."/>
            <person name="Gibson J.D."/>
            <person name="Graur D."/>
            <person name="Grubbs K.J."/>
            <person name="Hagen D.E."/>
            <person name="Harkins T.T."/>
            <person name="Helmkampf M."/>
            <person name="Hu H."/>
            <person name="Johnson B.R."/>
            <person name="Kim J."/>
            <person name="Marsh S.E."/>
            <person name="Moeller J.A."/>
            <person name="Munoz-Torres M.C."/>
            <person name="Murphy M.C."/>
            <person name="Naughton M.C."/>
            <person name="Nigam S."/>
            <person name="Overson R."/>
            <person name="Rajakumar R."/>
            <person name="Reese J.T."/>
            <person name="Scott J.J."/>
            <person name="Smith C.R."/>
            <person name="Tao S."/>
            <person name="Tsutsui N.D."/>
            <person name="Viljakainen L."/>
            <person name="Wissler L."/>
            <person name="Yandell M.D."/>
            <person name="Zimmer F."/>
            <person name="Taylor J."/>
            <person name="Slater S.C."/>
            <person name="Clifton S.W."/>
            <person name="Warren W.C."/>
            <person name="Elsik C.G."/>
            <person name="Smith C.D."/>
            <person name="Weinstock G.M."/>
            <person name="Gerardo N.M."/>
            <person name="Currie C.R."/>
        </authorList>
    </citation>
    <scope>NUCLEOTIDE SEQUENCE [LARGE SCALE GENOMIC DNA]</scope>
</reference>
<evidence type="ECO:0000313" key="3">
    <source>
        <dbReference type="EnsemblMetazoa" id="XP_012061452.1"/>
    </source>
</evidence>
<dbReference type="InterPro" id="IPR016036">
    <property type="entry name" value="Malonyl_transacylase_ACP-bd"/>
</dbReference>
<dbReference type="InterPro" id="IPR016035">
    <property type="entry name" value="Acyl_Trfase/lysoPLipase"/>
</dbReference>
<dbReference type="GO" id="GO:0006633">
    <property type="term" value="P:fatty acid biosynthetic process"/>
    <property type="evidence" value="ECO:0007669"/>
    <property type="project" value="UniProtKB-UniPathway"/>
</dbReference>
<dbReference type="Gene3D" id="3.30.70.250">
    <property type="entry name" value="Malonyl-CoA ACP transacylase, ACP-binding"/>
    <property type="match status" value="1"/>
</dbReference>
<dbReference type="InParanoid" id="A0A158NV94"/>
<dbReference type="InterPro" id="IPR052760">
    <property type="entry name" value="Mitochondrial_malonyltrans"/>
</dbReference>
<sequence length="423" mass="46939">MLPVTIFQRVLPAKTAPCLSRLLFLNQVNNYSDSTTTKNDSSNTSNISESQNECAASDVESSLGEENVSRLLKEAATYSDVKDTNWTTSPYPAGAPTSVEEEVVKPKIDPLDTCIVLFPGQGTIKVGMVQKYLRFPQARELFEIANEILRYNLLELCLKGPQEKLNQTCFNQPATVVNSLAALEQLREERPRVFETCKAAVGYSVGELTALIFSGALSFENGLRLVSVRGAAMQYASNKCPQGMLSVQCSPQASVSQACKDAEKWVQDCGIEIPVCQVAVYLYTQSKILAGNTQALEYIEKNAKKYGLFKLTRLPVSGAFHTRLMEPALKSFGKMLHTLEFDDFRCHVYSNYKAYPYGNTALIKKYLPKQIISSVKWEQCMQLLYNRPPGTAFPRTFDVGSGGRMSTILKLINSKAHEHCIAV</sequence>
<dbReference type="Gene3D" id="3.40.366.10">
    <property type="entry name" value="Malonyl-Coenzyme A Acyl Carrier Protein, domain 2"/>
    <property type="match status" value="1"/>
</dbReference>